<dbReference type="CDD" id="cd14686">
    <property type="entry name" value="bZIP"/>
    <property type="match status" value="1"/>
</dbReference>
<feature type="region of interest" description="Disordered" evidence="6">
    <location>
        <begin position="382"/>
        <end position="405"/>
    </location>
</feature>
<keyword evidence="4" id="KW-0539">Nucleus</keyword>
<dbReference type="PROSITE" id="PS00028">
    <property type="entry name" value="ZINC_FINGER_C2H2_1"/>
    <property type="match status" value="1"/>
</dbReference>
<dbReference type="SUPFAM" id="SSF57667">
    <property type="entry name" value="beta-beta-alpha zinc fingers"/>
    <property type="match status" value="1"/>
</dbReference>
<evidence type="ECO:0000256" key="1">
    <source>
        <dbReference type="ARBA" id="ARBA00004123"/>
    </source>
</evidence>
<keyword evidence="5" id="KW-0862">Zinc</keyword>
<comment type="subcellular location">
    <subcellularLocation>
        <location evidence="1">Nucleus</location>
    </subcellularLocation>
</comment>
<evidence type="ECO:0000256" key="3">
    <source>
        <dbReference type="ARBA" id="ARBA00023163"/>
    </source>
</evidence>
<name>A0A131Z0F4_RHIAP</name>
<dbReference type="GO" id="GO:0005634">
    <property type="term" value="C:nucleus"/>
    <property type="evidence" value="ECO:0007669"/>
    <property type="project" value="UniProtKB-SubCell"/>
</dbReference>
<dbReference type="AlphaFoldDB" id="A0A131Z0F4"/>
<evidence type="ECO:0000256" key="4">
    <source>
        <dbReference type="ARBA" id="ARBA00023242"/>
    </source>
</evidence>
<keyword evidence="3" id="KW-0804">Transcription</keyword>
<dbReference type="InterPro" id="IPR051027">
    <property type="entry name" value="bZIP_transcription_factors"/>
</dbReference>
<evidence type="ECO:0000313" key="8">
    <source>
        <dbReference type="EMBL" id="JAP84262.1"/>
    </source>
</evidence>
<evidence type="ECO:0000256" key="6">
    <source>
        <dbReference type="SAM" id="MobiDB-lite"/>
    </source>
</evidence>
<dbReference type="Gene3D" id="3.30.160.60">
    <property type="entry name" value="Classic Zinc Finger"/>
    <property type="match status" value="1"/>
</dbReference>
<reference evidence="8" key="1">
    <citation type="journal article" date="2016" name="Ticks Tick Borne Dis.">
        <title>De novo assembly and annotation of the salivary gland transcriptome of Rhipicephalus appendiculatus male and female ticks during blood feeding.</title>
        <authorList>
            <person name="de Castro M.H."/>
            <person name="de Klerk D."/>
            <person name="Pienaar R."/>
            <person name="Latif A.A."/>
            <person name="Rees D.J."/>
            <person name="Mans B.J."/>
        </authorList>
    </citation>
    <scope>NUCLEOTIDE SEQUENCE</scope>
    <source>
        <tissue evidence="8">Salivary glands</tissue>
    </source>
</reference>
<feature type="region of interest" description="Disordered" evidence="6">
    <location>
        <begin position="152"/>
        <end position="175"/>
    </location>
</feature>
<evidence type="ECO:0000259" key="7">
    <source>
        <dbReference type="PROSITE" id="PS50157"/>
    </source>
</evidence>
<dbReference type="EMBL" id="GEDV01004295">
    <property type="protein sequence ID" value="JAP84262.1"/>
    <property type="molecule type" value="Transcribed_RNA"/>
</dbReference>
<keyword evidence="5" id="KW-0863">Zinc-finger</keyword>
<keyword evidence="5" id="KW-0479">Metal-binding</keyword>
<evidence type="ECO:0000256" key="5">
    <source>
        <dbReference type="PROSITE-ProRule" id="PRU00042"/>
    </source>
</evidence>
<dbReference type="PANTHER" id="PTHR19304">
    <property type="entry name" value="CYCLIC-AMP RESPONSE ELEMENT BINDING PROTEIN"/>
    <property type="match status" value="1"/>
</dbReference>
<evidence type="ECO:0000256" key="2">
    <source>
        <dbReference type="ARBA" id="ARBA00023015"/>
    </source>
</evidence>
<accession>A0A131Z0F4</accession>
<keyword evidence="2" id="KW-0805">Transcription regulation</keyword>
<feature type="compositionally biased region" description="Low complexity" evidence="6">
    <location>
        <begin position="159"/>
        <end position="175"/>
    </location>
</feature>
<dbReference type="InterPro" id="IPR036236">
    <property type="entry name" value="Znf_C2H2_sf"/>
</dbReference>
<dbReference type="GO" id="GO:0008270">
    <property type="term" value="F:zinc ion binding"/>
    <property type="evidence" value="ECO:0007669"/>
    <property type="project" value="UniProtKB-KW"/>
</dbReference>
<sequence>MAEAEKPFACDVSGCGIKFVCEDKLRSHKRRHNMMLSLNVGNTGAGTRNCIEQTPTPTRFMDIMEETGLFQELQPDFTTPEPAAHPVNPFDAVFHRASSGEIVTKEPSHIPSTSEPLNTPCIMPVTADPISLRAQFTPASAVVPEFGPAPLPTPKVEASSDNASAPSSASIASESCSSPEEVTVVVDTAPSAKKLLGTAVNDKPAALQVNLTSEAQSTVTEPTPADNVLAATSPVVQVLPGVSPNHVAPVVTPVMAPPVTPIVPHVGSLPGSKATTIITPSNVIQIGDSVQLLIVANSAPAVGATTQLPAAPAPLLQQNVETKSKDTLVVKGLSSLTDKQRATKCTLSTPHITKPLIAPSDPSLGDCKNNCLDMVVDDERKKKNRENNRYAAQRSRLKKKRQSEAMRKELDDYKKLCADLTARNMELMNQRSLSREMELQYKDEIFKLKKQLALHSSCSVTLELQKKEKDNQRNQAKPRAEIVAQVPAALTFPSTLALPLQTQLSLLVTTKDPLTRTVLK</sequence>
<feature type="domain" description="C2H2-type" evidence="7">
    <location>
        <begin position="8"/>
        <end position="32"/>
    </location>
</feature>
<organism evidence="8">
    <name type="scientific">Rhipicephalus appendiculatus</name>
    <name type="common">Brown ear tick</name>
    <dbReference type="NCBI Taxonomy" id="34631"/>
    <lineage>
        <taxon>Eukaryota</taxon>
        <taxon>Metazoa</taxon>
        <taxon>Ecdysozoa</taxon>
        <taxon>Arthropoda</taxon>
        <taxon>Chelicerata</taxon>
        <taxon>Arachnida</taxon>
        <taxon>Acari</taxon>
        <taxon>Parasitiformes</taxon>
        <taxon>Ixodida</taxon>
        <taxon>Ixodoidea</taxon>
        <taxon>Ixodidae</taxon>
        <taxon>Rhipicephalinae</taxon>
        <taxon>Rhipicephalus</taxon>
        <taxon>Rhipicephalus</taxon>
    </lineage>
</organism>
<dbReference type="InterPro" id="IPR013087">
    <property type="entry name" value="Znf_C2H2_type"/>
</dbReference>
<proteinExistence type="predicted"/>
<protein>
    <submittedName>
        <fullName evidence="8">Cyclic AMP-dependent transcription factor ATF-2</fullName>
    </submittedName>
</protein>
<dbReference type="PROSITE" id="PS50157">
    <property type="entry name" value="ZINC_FINGER_C2H2_2"/>
    <property type="match status" value="1"/>
</dbReference>